<dbReference type="Proteomes" id="UP000175968">
    <property type="component" value="Chromosome"/>
</dbReference>
<feature type="transmembrane region" description="Helical" evidence="7">
    <location>
        <begin position="87"/>
        <end position="106"/>
    </location>
</feature>
<evidence type="ECO:0000256" key="7">
    <source>
        <dbReference type="SAM" id="Phobius"/>
    </source>
</evidence>
<dbReference type="GO" id="GO:0005886">
    <property type="term" value="C:plasma membrane"/>
    <property type="evidence" value="ECO:0007669"/>
    <property type="project" value="UniProtKB-SubCell"/>
</dbReference>
<sequence length="144" mass="16342">MNNVKTLNKWANAHTYLPIDLLRMALGVFLFMKGVYFFSNSQNLVDLLSPIEGLDRFGSLEMFAIHYIAPAHLIGGILIFCGLLTRWAIISQLPILISAIIINFMGQMHHQNLLLALICLTVCFFFLFYGSGKNSADYFFKMQV</sequence>
<keyword evidence="3" id="KW-1003">Cell membrane</keyword>
<comment type="similarity">
    <text evidence="2">Belongs to the DoxX family.</text>
</comment>
<evidence type="ECO:0000256" key="2">
    <source>
        <dbReference type="ARBA" id="ARBA00006679"/>
    </source>
</evidence>
<evidence type="ECO:0000256" key="6">
    <source>
        <dbReference type="ARBA" id="ARBA00023136"/>
    </source>
</evidence>
<protein>
    <submittedName>
        <fullName evidence="8">DoxX family protein</fullName>
    </submittedName>
</protein>
<dbReference type="EMBL" id="CP017479">
    <property type="protein sequence ID" value="AOW10512.1"/>
    <property type="molecule type" value="Genomic_DNA"/>
</dbReference>
<dbReference type="Pfam" id="PF07681">
    <property type="entry name" value="DoxX"/>
    <property type="match status" value="1"/>
</dbReference>
<dbReference type="RefSeq" id="WP_035635692.1">
    <property type="nucleotide sequence ID" value="NZ_CP017479.1"/>
</dbReference>
<keyword evidence="4 7" id="KW-0812">Transmembrane</keyword>
<feature type="transmembrane region" description="Helical" evidence="7">
    <location>
        <begin position="112"/>
        <end position="132"/>
    </location>
</feature>
<reference evidence="8 9" key="1">
    <citation type="submission" date="2016-10" db="EMBL/GenBank/DDBJ databases">
        <title>Flavobacterium gilvum sp. nov., isolated from stream water.</title>
        <authorList>
            <person name="Shin S.-K."/>
            <person name="Cho Y.-J."/>
            <person name="Yi H."/>
        </authorList>
    </citation>
    <scope>NUCLEOTIDE SEQUENCE [LARGE SCALE GENOMIC DNA]</scope>
    <source>
        <strain evidence="8 9">EM1308</strain>
    </source>
</reference>
<dbReference type="PANTHER" id="PTHR33452">
    <property type="entry name" value="OXIDOREDUCTASE CATD-RELATED"/>
    <property type="match status" value="1"/>
</dbReference>
<dbReference type="InterPro" id="IPR032808">
    <property type="entry name" value="DoxX"/>
</dbReference>
<gene>
    <name evidence="8" type="ORF">EM308_13925</name>
</gene>
<comment type="subcellular location">
    <subcellularLocation>
        <location evidence="1">Cell membrane</location>
        <topology evidence="1">Multi-pass membrane protein</topology>
    </subcellularLocation>
</comment>
<name>A0AAC9N6M9_9FLAO</name>
<keyword evidence="6 7" id="KW-0472">Membrane</keyword>
<feature type="transmembrane region" description="Helical" evidence="7">
    <location>
        <begin position="59"/>
        <end position="80"/>
    </location>
</feature>
<accession>A0AAC9N6M9</accession>
<dbReference type="InterPro" id="IPR051907">
    <property type="entry name" value="DoxX-like_oxidoreductase"/>
</dbReference>
<organism evidence="8 9">
    <name type="scientific">Flavobacterium gilvum</name>
    <dbReference type="NCBI Taxonomy" id="1492737"/>
    <lineage>
        <taxon>Bacteria</taxon>
        <taxon>Pseudomonadati</taxon>
        <taxon>Bacteroidota</taxon>
        <taxon>Flavobacteriia</taxon>
        <taxon>Flavobacteriales</taxon>
        <taxon>Flavobacteriaceae</taxon>
        <taxon>Flavobacterium</taxon>
    </lineage>
</organism>
<evidence type="ECO:0000256" key="3">
    <source>
        <dbReference type="ARBA" id="ARBA00022475"/>
    </source>
</evidence>
<feature type="transmembrane region" description="Helical" evidence="7">
    <location>
        <begin position="21"/>
        <end position="39"/>
    </location>
</feature>
<dbReference type="KEGG" id="fgl:EM308_13925"/>
<evidence type="ECO:0000256" key="1">
    <source>
        <dbReference type="ARBA" id="ARBA00004651"/>
    </source>
</evidence>
<keyword evidence="5 7" id="KW-1133">Transmembrane helix</keyword>
<dbReference type="AlphaFoldDB" id="A0AAC9N6M9"/>
<dbReference type="PANTHER" id="PTHR33452:SF1">
    <property type="entry name" value="INNER MEMBRANE PROTEIN YPHA-RELATED"/>
    <property type="match status" value="1"/>
</dbReference>
<evidence type="ECO:0000256" key="4">
    <source>
        <dbReference type="ARBA" id="ARBA00022692"/>
    </source>
</evidence>
<evidence type="ECO:0000313" key="9">
    <source>
        <dbReference type="Proteomes" id="UP000175968"/>
    </source>
</evidence>
<proteinExistence type="inferred from homology"/>
<evidence type="ECO:0000313" key="8">
    <source>
        <dbReference type="EMBL" id="AOW10512.1"/>
    </source>
</evidence>
<evidence type="ECO:0000256" key="5">
    <source>
        <dbReference type="ARBA" id="ARBA00022989"/>
    </source>
</evidence>
<keyword evidence="9" id="KW-1185">Reference proteome</keyword>